<evidence type="ECO:0000313" key="2">
    <source>
        <dbReference type="Proteomes" id="UP000509510"/>
    </source>
</evidence>
<evidence type="ECO:0000313" key="1">
    <source>
        <dbReference type="EMBL" id="QKX56908.1"/>
    </source>
</evidence>
<organism evidence="1 2">
    <name type="scientific">Talaromyces rugulosus</name>
    <name type="common">Penicillium rugulosum</name>
    <dbReference type="NCBI Taxonomy" id="121627"/>
    <lineage>
        <taxon>Eukaryota</taxon>
        <taxon>Fungi</taxon>
        <taxon>Dikarya</taxon>
        <taxon>Ascomycota</taxon>
        <taxon>Pezizomycotina</taxon>
        <taxon>Eurotiomycetes</taxon>
        <taxon>Eurotiomycetidae</taxon>
        <taxon>Eurotiales</taxon>
        <taxon>Trichocomaceae</taxon>
        <taxon>Talaromyces</taxon>
        <taxon>Talaromyces sect. Islandici</taxon>
    </lineage>
</organism>
<protein>
    <submittedName>
        <fullName evidence="1">Uncharacterized protein</fullName>
    </submittedName>
</protein>
<accession>A0A7H8QSY4</accession>
<name>A0A7H8QSY4_TALRU</name>
<reference evidence="2" key="1">
    <citation type="submission" date="2020-06" db="EMBL/GenBank/DDBJ databases">
        <title>A chromosome-scale genome assembly of Talaromyces rugulosus W13939.</title>
        <authorList>
            <person name="Wang B."/>
            <person name="Guo L."/>
            <person name="Ye K."/>
            <person name="Wang L."/>
        </authorList>
    </citation>
    <scope>NUCLEOTIDE SEQUENCE [LARGE SCALE GENOMIC DNA]</scope>
    <source>
        <strain evidence="2">W13939</strain>
    </source>
</reference>
<proteinExistence type="predicted"/>
<dbReference type="GeneID" id="55991518"/>
<dbReference type="RefSeq" id="XP_035343086.1">
    <property type="nucleotide sequence ID" value="XM_035487193.1"/>
</dbReference>
<gene>
    <name evidence="1" type="ORF">TRUGW13939_04016</name>
</gene>
<dbReference type="AlphaFoldDB" id="A0A7H8QSY4"/>
<keyword evidence="2" id="KW-1185">Reference proteome</keyword>
<sequence>MTLGEDSTTNSGELLKSIDKVTKDDRKGDWSSYPLDFEDKWPLTRAERVQELEELLSRHYFKTMQRENIKGAIAYHAGFPPDEVMPDESVCFQGVKIVEVPVSEIDPEKGPPWLRFYDRTWPRTTVQNFSGDKITLKTNDPKTMPLPNCDILKMQWFLQRPAAISGVAESYNDDYHGDLHIREDINN</sequence>
<dbReference type="EMBL" id="CP055899">
    <property type="protein sequence ID" value="QKX56908.1"/>
    <property type="molecule type" value="Genomic_DNA"/>
</dbReference>
<dbReference type="KEGG" id="trg:TRUGW13939_04016"/>
<dbReference type="Proteomes" id="UP000509510">
    <property type="component" value="Chromosome II"/>
</dbReference>
<dbReference type="OrthoDB" id="4526105at2759"/>